<dbReference type="Gene3D" id="1.20.120.330">
    <property type="entry name" value="Nucleotidyltransferases domain 2"/>
    <property type="match status" value="1"/>
</dbReference>
<proteinExistence type="predicted"/>
<evidence type="ECO:0008006" key="3">
    <source>
        <dbReference type="Google" id="ProtNLM"/>
    </source>
</evidence>
<dbReference type="RefSeq" id="WP_160798270.1">
    <property type="nucleotide sequence ID" value="NZ_WRPA01000017.1"/>
</dbReference>
<evidence type="ECO:0000313" key="1">
    <source>
        <dbReference type="EMBL" id="MXR70311.1"/>
    </source>
</evidence>
<keyword evidence="2" id="KW-1185">Reference proteome</keyword>
<sequence>MKYVGERLEELAISNGNFSHSNLLGRSAFNRYYYAAFLSTREMLGTLQHSWRGTPHAEIPNLLRQALRKPAEREIQKMIKAGMLDLGDRSRILTSIKTNGSALAQLLTEAYDARLIADYQPEEKIVMEDKVIKLGHHKLSSARNWPDQANRYCALILRTWKELGLVGYK</sequence>
<gene>
    <name evidence="1" type="ORF">GNT65_16760</name>
</gene>
<comment type="caution">
    <text evidence="1">The sequence shown here is derived from an EMBL/GenBank/DDBJ whole genome shotgun (WGS) entry which is preliminary data.</text>
</comment>
<dbReference type="AlphaFoldDB" id="A0A6L7I4L9"/>
<dbReference type="EMBL" id="WRPA01000017">
    <property type="protein sequence ID" value="MXR70311.1"/>
    <property type="molecule type" value="Genomic_DNA"/>
</dbReference>
<name>A0A6L7I4L9_9GAMM</name>
<dbReference type="Proteomes" id="UP000474778">
    <property type="component" value="Unassembled WGS sequence"/>
</dbReference>
<reference evidence="1 2" key="1">
    <citation type="submission" date="2019-12" db="EMBL/GenBank/DDBJ databases">
        <title>Shewanella insulae sp. nov., isolated from a tidal flat.</title>
        <authorList>
            <person name="Yoon J.-H."/>
        </authorList>
    </citation>
    <scope>NUCLEOTIDE SEQUENCE [LARGE SCALE GENOMIC DNA]</scope>
    <source>
        <strain evidence="1 2">JBTF-M18</strain>
    </source>
</reference>
<organism evidence="1 2">
    <name type="scientific">Shewanella insulae</name>
    <dbReference type="NCBI Taxonomy" id="2681496"/>
    <lineage>
        <taxon>Bacteria</taxon>
        <taxon>Pseudomonadati</taxon>
        <taxon>Pseudomonadota</taxon>
        <taxon>Gammaproteobacteria</taxon>
        <taxon>Alteromonadales</taxon>
        <taxon>Shewanellaceae</taxon>
        <taxon>Shewanella</taxon>
    </lineage>
</organism>
<evidence type="ECO:0000313" key="2">
    <source>
        <dbReference type="Proteomes" id="UP000474778"/>
    </source>
</evidence>
<accession>A0A6L7I4L9</accession>
<protein>
    <recommendedName>
        <fullName evidence="3">HEPN domain-containing protein</fullName>
    </recommendedName>
</protein>